<feature type="region of interest" description="Disordered" evidence="5">
    <location>
        <begin position="496"/>
        <end position="515"/>
    </location>
</feature>
<dbReference type="PANTHER" id="PTHR30329">
    <property type="entry name" value="STATOR ELEMENT OF FLAGELLAR MOTOR COMPLEX"/>
    <property type="match status" value="1"/>
</dbReference>
<dbReference type="InterPro" id="IPR006665">
    <property type="entry name" value="OmpA-like"/>
</dbReference>
<evidence type="ECO:0000256" key="1">
    <source>
        <dbReference type="ARBA" id="ARBA00004442"/>
    </source>
</evidence>
<dbReference type="Pfam" id="PF00691">
    <property type="entry name" value="OmpA"/>
    <property type="match status" value="1"/>
</dbReference>
<keyword evidence="9" id="KW-1185">Reference proteome</keyword>
<keyword evidence="2 4" id="KW-0472">Membrane</keyword>
<evidence type="ECO:0000256" key="5">
    <source>
        <dbReference type="SAM" id="MobiDB-lite"/>
    </source>
</evidence>
<sequence length="523" mass="57249">MTFRLRSMIFSRQVSRKVSDRWCRFRQTADGGDEAPLNDDRESVNVLSEPWCIHTAILLFIETIEGDKVSAITLCRLIINVMKRLQLTTAAIALVMGMFFGAMPIGAQAQSILNKIKSRVEQTATQKVLNETDKAVSKGMDKAIESATKPSQENTTGVDGVPTASVPDTVANKQTAITAFSKYDFVPGDSVLYANDFSGEAIGELPTGWNSNGSSVVVTLDGLPGQWLRMAQRTVALTDNEQPFGPDFTVEFDMVLQIDFQGWMPPSLRLGLLASGTESATANSLLSDPKGDKSFYLEISPLSDAANLMLESYEKYTRYFHSPSNRNTTASTWYGKSAHVAIQGQKERLRIWVDREKLYDVPKGIPKDGELNQLFFQLSSSPYKDEQIGVYIGNIKIAKGLPDTRHKLVEEGRFSTTGILFDTGSATIKPESAGVLNSIAAVLAQHPDIRVRIVGHTDAVGDDAANQALSERRAAAVKEALQAEYTIDAARLEATGKGEAEPVGDNQTAEGRAQNRRVEFIKL</sequence>
<dbReference type="OrthoDB" id="9800869at2"/>
<evidence type="ECO:0000256" key="2">
    <source>
        <dbReference type="ARBA" id="ARBA00023136"/>
    </source>
</evidence>
<evidence type="ECO:0000313" key="8">
    <source>
        <dbReference type="EMBL" id="SEL52923.1"/>
    </source>
</evidence>
<gene>
    <name evidence="8" type="ORF">SAMN05421740_106173</name>
</gene>
<dbReference type="Proteomes" id="UP000198916">
    <property type="component" value="Unassembled WGS sequence"/>
</dbReference>
<dbReference type="PANTHER" id="PTHR30329:SF21">
    <property type="entry name" value="LIPOPROTEIN YIAD-RELATED"/>
    <property type="match status" value="1"/>
</dbReference>
<dbReference type="InterPro" id="IPR006664">
    <property type="entry name" value="OMP_bac"/>
</dbReference>
<reference evidence="9" key="1">
    <citation type="submission" date="2016-10" db="EMBL/GenBank/DDBJ databases">
        <authorList>
            <person name="Varghese N."/>
            <person name="Submissions S."/>
        </authorList>
    </citation>
    <scope>NUCLEOTIDE SEQUENCE [LARGE SCALE GENOMIC DNA]</scope>
    <source>
        <strain evidence="9">Jip14</strain>
    </source>
</reference>
<dbReference type="SUPFAM" id="SSF103088">
    <property type="entry name" value="OmpA-like"/>
    <property type="match status" value="1"/>
</dbReference>
<evidence type="ECO:0000256" key="3">
    <source>
        <dbReference type="ARBA" id="ARBA00023237"/>
    </source>
</evidence>
<organism evidence="8 9">
    <name type="scientific">Parapedobacter koreensis</name>
    <dbReference type="NCBI Taxonomy" id="332977"/>
    <lineage>
        <taxon>Bacteria</taxon>
        <taxon>Pseudomonadati</taxon>
        <taxon>Bacteroidota</taxon>
        <taxon>Sphingobacteriia</taxon>
        <taxon>Sphingobacteriales</taxon>
        <taxon>Sphingobacteriaceae</taxon>
        <taxon>Parapedobacter</taxon>
    </lineage>
</organism>
<dbReference type="EMBL" id="FNZR01000006">
    <property type="protein sequence ID" value="SEL52923.1"/>
    <property type="molecule type" value="Genomic_DNA"/>
</dbReference>
<evidence type="ECO:0000259" key="7">
    <source>
        <dbReference type="PROSITE" id="PS51123"/>
    </source>
</evidence>
<dbReference type="PRINTS" id="PR01021">
    <property type="entry name" value="OMPADOMAIN"/>
</dbReference>
<proteinExistence type="predicted"/>
<accession>A0A1H7QYB7</accession>
<feature type="domain" description="OmpA-like" evidence="7">
    <location>
        <begin position="408"/>
        <end position="523"/>
    </location>
</feature>
<dbReference type="GO" id="GO:0009279">
    <property type="term" value="C:cell outer membrane"/>
    <property type="evidence" value="ECO:0007669"/>
    <property type="project" value="UniProtKB-SubCell"/>
</dbReference>
<dbReference type="InterPro" id="IPR050330">
    <property type="entry name" value="Bact_OuterMem_StrucFunc"/>
</dbReference>
<dbReference type="STRING" id="332977.SAMN05421740_106173"/>
<keyword evidence="6" id="KW-1133">Transmembrane helix</keyword>
<dbReference type="InterPro" id="IPR036737">
    <property type="entry name" value="OmpA-like_sf"/>
</dbReference>
<keyword evidence="3" id="KW-0998">Cell outer membrane</keyword>
<dbReference type="AlphaFoldDB" id="A0A1H7QYB7"/>
<evidence type="ECO:0000313" key="9">
    <source>
        <dbReference type="Proteomes" id="UP000198916"/>
    </source>
</evidence>
<keyword evidence="6" id="KW-0812">Transmembrane</keyword>
<comment type="subcellular location">
    <subcellularLocation>
        <location evidence="1">Cell outer membrane</location>
    </subcellularLocation>
</comment>
<dbReference type="CDD" id="cd07185">
    <property type="entry name" value="OmpA_C-like"/>
    <property type="match status" value="1"/>
</dbReference>
<dbReference type="Gene3D" id="3.30.1330.60">
    <property type="entry name" value="OmpA-like domain"/>
    <property type="match status" value="1"/>
</dbReference>
<protein>
    <submittedName>
        <fullName evidence="8">OmpA family protein</fullName>
    </submittedName>
</protein>
<dbReference type="PROSITE" id="PS51123">
    <property type="entry name" value="OMPA_2"/>
    <property type="match status" value="1"/>
</dbReference>
<evidence type="ECO:0000256" key="4">
    <source>
        <dbReference type="PROSITE-ProRule" id="PRU00473"/>
    </source>
</evidence>
<evidence type="ECO:0000256" key="6">
    <source>
        <dbReference type="SAM" id="Phobius"/>
    </source>
</evidence>
<name>A0A1H7QYB7_9SPHI</name>
<feature type="transmembrane region" description="Helical" evidence="6">
    <location>
        <begin position="85"/>
        <end position="107"/>
    </location>
</feature>